<keyword evidence="4 11" id="KW-0056">Arginine metabolism</keyword>
<dbReference type="SUPFAM" id="SSF52768">
    <property type="entry name" value="Arginase/deacetylase"/>
    <property type="match status" value="1"/>
</dbReference>
<dbReference type="FunFam" id="3.40.800.10:FF:000012">
    <property type="entry name" value="Arginase"/>
    <property type="match status" value="1"/>
</dbReference>
<dbReference type="InterPro" id="IPR023696">
    <property type="entry name" value="Ureohydrolase_dom_sf"/>
</dbReference>
<dbReference type="Proteomes" id="UP000187283">
    <property type="component" value="Unassembled WGS sequence"/>
</dbReference>
<keyword evidence="13" id="KW-1185">Reference proteome</keyword>
<dbReference type="GO" id="GO:0005634">
    <property type="term" value="C:nucleus"/>
    <property type="evidence" value="ECO:0007669"/>
    <property type="project" value="TreeGrafter"/>
</dbReference>
<dbReference type="PANTHER" id="PTHR43782">
    <property type="entry name" value="ARGINASE"/>
    <property type="match status" value="1"/>
</dbReference>
<dbReference type="InterPro" id="IPR014033">
    <property type="entry name" value="Arginase"/>
</dbReference>
<dbReference type="GO" id="GO:0000050">
    <property type="term" value="P:urea cycle"/>
    <property type="evidence" value="ECO:0007669"/>
    <property type="project" value="UniProtKB-UniPathway"/>
</dbReference>
<proteinExistence type="inferred from homology"/>
<reference evidence="12 13" key="1">
    <citation type="submission" date="2017-01" db="EMBL/GenBank/DDBJ databases">
        <authorList>
            <person name="Mah S.A."/>
            <person name="Swanson W.J."/>
            <person name="Moy G.W."/>
            <person name="Vacquier V.D."/>
        </authorList>
    </citation>
    <scope>NUCLEOTIDE SEQUENCE [LARGE SCALE GENOMIC DNA]</scope>
    <source>
        <strain evidence="12 13">GSMNP</strain>
    </source>
</reference>
<dbReference type="OrthoDB" id="9992747at2759"/>
<evidence type="ECO:0000256" key="6">
    <source>
        <dbReference type="ARBA" id="ARBA00022801"/>
    </source>
</evidence>
<dbReference type="InterPro" id="IPR006035">
    <property type="entry name" value="Ureohydrolase"/>
</dbReference>
<evidence type="ECO:0000256" key="2">
    <source>
        <dbReference type="ARBA" id="ARBA00012168"/>
    </source>
</evidence>
<comment type="similarity">
    <text evidence="9 10">Belongs to the arginase family.</text>
</comment>
<evidence type="ECO:0000256" key="7">
    <source>
        <dbReference type="ARBA" id="ARBA00023211"/>
    </source>
</evidence>
<sequence>MFPAVINNKFTKKPSSVGIIPTSYSGGQKKSGVDIAPAEMIKAGLVEQIEKMGYKTELLENIDCSTLKPEVETLVEGSSAVNLVWTSNVASYHADRVEEQCRKGNFALSIGGDHSLGFGTITGSSRVYGDDLCVIWVDAHTDINTLKTTDSGNLHGCPVSFVLGIDSHPAYDWLKPIVKKNRFVYIGLRDIDFEERKIVKDNNIKAFTMHDVDKYGIGAVVQKALDYVNPNLDLPIHLSIDVDAMDPSVAPATGTPVRGGLTFRECHYLCEAIAETNCLVALDVVEVNPLLGDKIAFDQTVAVGNSVIRCALGETLL</sequence>
<keyword evidence="6 10" id="KW-0378">Hydrolase</keyword>
<keyword evidence="5 11" id="KW-0479">Metal-binding</keyword>
<dbReference type="STRING" id="133412.A0A1R1XW08"/>
<comment type="cofactor">
    <cofactor evidence="11">
        <name>Mn(2+)</name>
        <dbReference type="ChEBI" id="CHEBI:29035"/>
    </cofactor>
    <text evidence="11">Binds 2 manganese ions per subunit.</text>
</comment>
<dbReference type="Gene3D" id="3.40.800.10">
    <property type="entry name" value="Ureohydrolase domain"/>
    <property type="match status" value="1"/>
</dbReference>
<dbReference type="PROSITE" id="PS51409">
    <property type="entry name" value="ARGINASE_2"/>
    <property type="match status" value="1"/>
</dbReference>
<organism evidence="12 13">
    <name type="scientific">Smittium culicis</name>
    <dbReference type="NCBI Taxonomy" id="133412"/>
    <lineage>
        <taxon>Eukaryota</taxon>
        <taxon>Fungi</taxon>
        <taxon>Fungi incertae sedis</taxon>
        <taxon>Zoopagomycota</taxon>
        <taxon>Kickxellomycotina</taxon>
        <taxon>Harpellomycetes</taxon>
        <taxon>Harpellales</taxon>
        <taxon>Legeriomycetaceae</taxon>
        <taxon>Smittium</taxon>
    </lineage>
</organism>
<evidence type="ECO:0000256" key="1">
    <source>
        <dbReference type="ARBA" id="ARBA00005098"/>
    </source>
</evidence>
<dbReference type="PRINTS" id="PR00116">
    <property type="entry name" value="ARGINASE"/>
</dbReference>
<evidence type="ECO:0000256" key="5">
    <source>
        <dbReference type="ARBA" id="ARBA00022723"/>
    </source>
</evidence>
<evidence type="ECO:0000256" key="8">
    <source>
        <dbReference type="ARBA" id="ARBA00047391"/>
    </source>
</evidence>
<keyword evidence="7 11" id="KW-0464">Manganese</keyword>
<dbReference type="PROSITE" id="PS01053">
    <property type="entry name" value="ARGINASE_1"/>
    <property type="match status" value="1"/>
</dbReference>
<dbReference type="AlphaFoldDB" id="A0A1R1XW08"/>
<dbReference type="PANTHER" id="PTHR43782:SF3">
    <property type="entry name" value="ARGINASE"/>
    <property type="match status" value="1"/>
</dbReference>
<dbReference type="EMBL" id="LSSN01001654">
    <property type="protein sequence ID" value="OMJ18798.1"/>
    <property type="molecule type" value="Genomic_DNA"/>
</dbReference>
<dbReference type="GO" id="GO:0005829">
    <property type="term" value="C:cytosol"/>
    <property type="evidence" value="ECO:0007669"/>
    <property type="project" value="TreeGrafter"/>
</dbReference>
<protein>
    <recommendedName>
        <fullName evidence="3 11">Arginase</fullName>
        <ecNumber evidence="2 11">3.5.3.1</ecNumber>
    </recommendedName>
</protein>
<evidence type="ECO:0000313" key="12">
    <source>
        <dbReference type="EMBL" id="OMJ18798.1"/>
    </source>
</evidence>
<gene>
    <name evidence="12" type="ORF">AYI70_g5135</name>
</gene>
<dbReference type="Pfam" id="PF00491">
    <property type="entry name" value="Arginase"/>
    <property type="match status" value="1"/>
</dbReference>
<accession>A0A1R1XW08</accession>
<dbReference type="UniPathway" id="UPA00158">
    <property type="reaction ID" value="UER00270"/>
</dbReference>
<dbReference type="CDD" id="cd09989">
    <property type="entry name" value="Arginase"/>
    <property type="match status" value="1"/>
</dbReference>
<evidence type="ECO:0000256" key="10">
    <source>
        <dbReference type="RuleBase" id="RU003684"/>
    </source>
</evidence>
<dbReference type="GO" id="GO:0006525">
    <property type="term" value="P:arginine metabolic process"/>
    <property type="evidence" value="ECO:0007669"/>
    <property type="project" value="UniProtKB-KW"/>
</dbReference>
<dbReference type="InterPro" id="IPR020855">
    <property type="entry name" value="Ureohydrolase_Mn_BS"/>
</dbReference>
<comment type="catalytic activity">
    <reaction evidence="8 11">
        <text>L-arginine + H2O = urea + L-ornithine</text>
        <dbReference type="Rhea" id="RHEA:20569"/>
        <dbReference type="ChEBI" id="CHEBI:15377"/>
        <dbReference type="ChEBI" id="CHEBI:16199"/>
        <dbReference type="ChEBI" id="CHEBI:32682"/>
        <dbReference type="ChEBI" id="CHEBI:46911"/>
        <dbReference type="EC" id="3.5.3.1"/>
    </reaction>
</comment>
<evidence type="ECO:0000256" key="11">
    <source>
        <dbReference type="RuleBase" id="RU361159"/>
    </source>
</evidence>
<evidence type="ECO:0000256" key="3">
    <source>
        <dbReference type="ARBA" id="ARBA00018123"/>
    </source>
</evidence>
<name>A0A1R1XW08_9FUNG</name>
<dbReference type="GO" id="GO:0030145">
    <property type="term" value="F:manganese ion binding"/>
    <property type="evidence" value="ECO:0007669"/>
    <property type="project" value="TreeGrafter"/>
</dbReference>
<comment type="pathway">
    <text evidence="1">Nitrogen metabolism; urea cycle; L-ornithine and urea from L-arginine: step 1/1.</text>
</comment>
<dbReference type="EC" id="3.5.3.1" evidence="2 11"/>
<comment type="caution">
    <text evidence="12">The sequence shown here is derived from an EMBL/GenBank/DDBJ whole genome shotgun (WGS) entry which is preliminary data.</text>
</comment>
<evidence type="ECO:0000313" key="13">
    <source>
        <dbReference type="Proteomes" id="UP000187283"/>
    </source>
</evidence>
<evidence type="ECO:0000256" key="9">
    <source>
        <dbReference type="PROSITE-ProRule" id="PRU00742"/>
    </source>
</evidence>
<evidence type="ECO:0000256" key="4">
    <source>
        <dbReference type="ARBA" id="ARBA00022503"/>
    </source>
</evidence>
<dbReference type="GO" id="GO:0004053">
    <property type="term" value="F:arginase activity"/>
    <property type="evidence" value="ECO:0007669"/>
    <property type="project" value="UniProtKB-EC"/>
</dbReference>
<dbReference type="NCBIfam" id="TIGR01229">
    <property type="entry name" value="rocF_arginase"/>
    <property type="match status" value="1"/>
</dbReference>